<keyword evidence="2" id="KW-1185">Reference proteome</keyword>
<evidence type="ECO:0000313" key="1">
    <source>
        <dbReference type="EMBL" id="KAK0593384.1"/>
    </source>
</evidence>
<dbReference type="AlphaFoldDB" id="A0AA39SR10"/>
<dbReference type="GO" id="GO:0016168">
    <property type="term" value="F:chlorophyll binding"/>
    <property type="evidence" value="ECO:0007669"/>
    <property type="project" value="InterPro"/>
</dbReference>
<dbReference type="Proteomes" id="UP001168877">
    <property type="component" value="Unassembled WGS sequence"/>
</dbReference>
<sequence length="188" mass="20724">MSVTTSSGMPTYSSAERGVLSSSVSSTAVVPNIRPSNIVVELNAQSDNVPDIGPSTVVPSTHTMVTSSDKMDQIKWNFSGPRKLFTKWAIYQPKSRLGLYFSFVKAELDPKHFTFVGSTSTLSQSTEMKLLEPDVPFRRAESKYSIEQVGVTVEFYRATLKDSVFGSSPRGWFTFGHDQVQGPTPMIL</sequence>
<gene>
    <name evidence="1" type="ORF">LWI29_035758</name>
</gene>
<accession>A0AA39SR10</accession>
<evidence type="ECO:0000313" key="2">
    <source>
        <dbReference type="Proteomes" id="UP001168877"/>
    </source>
</evidence>
<dbReference type="Gene3D" id="3.10.680.10">
    <property type="entry name" value="Photosystem II CP47 reaction center protein"/>
    <property type="match status" value="1"/>
</dbReference>
<dbReference type="SUPFAM" id="SSF161077">
    <property type="entry name" value="Photosystem II antenna protein-like"/>
    <property type="match status" value="1"/>
</dbReference>
<reference evidence="1" key="2">
    <citation type="submission" date="2023-06" db="EMBL/GenBank/DDBJ databases">
        <authorList>
            <person name="Swenson N.G."/>
            <person name="Wegrzyn J.L."/>
            <person name="Mcevoy S.L."/>
        </authorList>
    </citation>
    <scope>NUCLEOTIDE SEQUENCE</scope>
    <source>
        <strain evidence="1">NS2018</strain>
        <tissue evidence="1">Leaf</tissue>
    </source>
</reference>
<protein>
    <submittedName>
        <fullName evidence="1">Uncharacterized protein</fullName>
    </submittedName>
</protein>
<reference evidence="1" key="1">
    <citation type="journal article" date="2022" name="Plant J.">
        <title>Strategies of tolerance reflected in two North American maple genomes.</title>
        <authorList>
            <person name="McEvoy S.L."/>
            <person name="Sezen U.U."/>
            <person name="Trouern-Trend A."/>
            <person name="McMahon S.M."/>
            <person name="Schaberg P.G."/>
            <person name="Yang J."/>
            <person name="Wegrzyn J.L."/>
            <person name="Swenson N.G."/>
        </authorList>
    </citation>
    <scope>NUCLEOTIDE SEQUENCE</scope>
    <source>
        <strain evidence="1">NS2018</strain>
    </source>
</reference>
<dbReference type="EMBL" id="JAUESC010000380">
    <property type="protein sequence ID" value="KAK0593384.1"/>
    <property type="molecule type" value="Genomic_DNA"/>
</dbReference>
<name>A0AA39SR10_ACESA</name>
<dbReference type="GO" id="GO:0009767">
    <property type="term" value="P:photosynthetic electron transport chain"/>
    <property type="evidence" value="ECO:0007669"/>
    <property type="project" value="InterPro"/>
</dbReference>
<proteinExistence type="predicted"/>
<comment type="caution">
    <text evidence="1">The sequence shown here is derived from an EMBL/GenBank/DDBJ whole genome shotgun (WGS) entry which is preliminary data.</text>
</comment>
<organism evidence="1 2">
    <name type="scientific">Acer saccharum</name>
    <name type="common">Sugar maple</name>
    <dbReference type="NCBI Taxonomy" id="4024"/>
    <lineage>
        <taxon>Eukaryota</taxon>
        <taxon>Viridiplantae</taxon>
        <taxon>Streptophyta</taxon>
        <taxon>Embryophyta</taxon>
        <taxon>Tracheophyta</taxon>
        <taxon>Spermatophyta</taxon>
        <taxon>Magnoliopsida</taxon>
        <taxon>eudicotyledons</taxon>
        <taxon>Gunneridae</taxon>
        <taxon>Pentapetalae</taxon>
        <taxon>rosids</taxon>
        <taxon>malvids</taxon>
        <taxon>Sapindales</taxon>
        <taxon>Sapindaceae</taxon>
        <taxon>Hippocastanoideae</taxon>
        <taxon>Acereae</taxon>
        <taxon>Acer</taxon>
    </lineage>
</organism>
<dbReference type="GO" id="GO:0009521">
    <property type="term" value="C:photosystem"/>
    <property type="evidence" value="ECO:0007669"/>
    <property type="project" value="InterPro"/>
</dbReference>
<dbReference type="InterPro" id="IPR036001">
    <property type="entry name" value="PS_II_antenna-like_sf"/>
</dbReference>